<dbReference type="GO" id="GO:0005737">
    <property type="term" value="C:cytoplasm"/>
    <property type="evidence" value="ECO:0000318"/>
    <property type="project" value="GO_Central"/>
</dbReference>
<dbReference type="Gene3D" id="3.30.40.10">
    <property type="entry name" value="Zinc/RING finger domain, C3HC4 (zinc finger)"/>
    <property type="match status" value="1"/>
</dbReference>
<dbReference type="Pfam" id="PF04564">
    <property type="entry name" value="U-box"/>
    <property type="match status" value="1"/>
</dbReference>
<protein>
    <recommendedName>
        <fullName evidence="8">E3 ubiquitin-protein ligase CHIP</fullName>
        <ecNumber evidence="3">2.3.2.27</ecNumber>
    </recommendedName>
    <alternativeName>
        <fullName evidence="9">RING-type E3 ubiquitin transferase CHIP</fullName>
    </alternativeName>
</protein>
<evidence type="ECO:0000256" key="3">
    <source>
        <dbReference type="ARBA" id="ARBA00012483"/>
    </source>
</evidence>
<dbReference type="SMART" id="SM00028">
    <property type="entry name" value="TPR"/>
    <property type="match status" value="3"/>
</dbReference>
<evidence type="ECO:0000259" key="10">
    <source>
        <dbReference type="PROSITE" id="PS51698"/>
    </source>
</evidence>
<comment type="catalytic activity">
    <reaction evidence="1">
        <text>S-ubiquitinyl-[E2 ubiquitin-conjugating enzyme]-L-cysteine + [acceptor protein]-L-lysine = [E2 ubiquitin-conjugating enzyme]-L-cysteine + N(6)-ubiquitinyl-[acceptor protein]-L-lysine.</text>
        <dbReference type="EC" id="2.3.2.27"/>
    </reaction>
</comment>
<dbReference type="Proteomes" id="UP000036987">
    <property type="component" value="Unassembled WGS sequence"/>
</dbReference>
<dbReference type="GO" id="GO:0006515">
    <property type="term" value="P:protein quality control for misfolded or incompletely synthesized proteins"/>
    <property type="evidence" value="ECO:0000318"/>
    <property type="project" value="GO_Central"/>
</dbReference>
<dbReference type="EC" id="2.3.2.27" evidence="3"/>
<gene>
    <name evidence="11" type="ORF">ZOSMA_5G02660</name>
</gene>
<dbReference type="GO" id="GO:0045862">
    <property type="term" value="P:positive regulation of proteolysis"/>
    <property type="evidence" value="ECO:0000318"/>
    <property type="project" value="GO_Central"/>
</dbReference>
<dbReference type="InterPro" id="IPR045202">
    <property type="entry name" value="CHIP_RING-Ubox"/>
</dbReference>
<dbReference type="EMBL" id="LFYR01001623">
    <property type="protein sequence ID" value="KMZ60398.1"/>
    <property type="molecule type" value="Genomic_DNA"/>
</dbReference>
<dbReference type="PANTHER" id="PTHR46803:SF2">
    <property type="entry name" value="E3 UBIQUITIN-PROTEIN LIGASE CHIP"/>
    <property type="match status" value="1"/>
</dbReference>
<sequence>MNNPMRDTWPVPESVIMQAEKLRHDGNDYYRRNFIGAAIDAYTEAIVLNPYVASSYTNRAQCYRKKKLWAYVEEDCRKAIELESSSLNGHYLLGCSLVERDDITEGIKELEKALDLGKAINPDDELIVEINSFIWNAKYKKWKHESNDRLWKLQDLRETCKSALGEQYINKFIPGLDEIIMEENAKNYTRHLKFLNVLFDEFEGKEKEAEIPDYLCCRISFEIYRDPVITPSGITYERSMVLDHLDKVGPFDPTTREPLEEHQLVPNLAIKEAVMAFLNQNGWAHRIE</sequence>
<dbReference type="PROSITE" id="PS51698">
    <property type="entry name" value="U_BOX"/>
    <property type="match status" value="1"/>
</dbReference>
<dbReference type="SUPFAM" id="SSF57850">
    <property type="entry name" value="RING/U-box"/>
    <property type="match status" value="1"/>
</dbReference>
<dbReference type="InterPro" id="IPR019734">
    <property type="entry name" value="TPR_rpt"/>
</dbReference>
<dbReference type="GO" id="GO:0000209">
    <property type="term" value="P:protein polyubiquitination"/>
    <property type="evidence" value="ECO:0000318"/>
    <property type="project" value="GO_Central"/>
</dbReference>
<evidence type="ECO:0000256" key="4">
    <source>
        <dbReference type="ARBA" id="ARBA00022679"/>
    </source>
</evidence>
<evidence type="ECO:0000256" key="7">
    <source>
        <dbReference type="ARBA" id="ARBA00022803"/>
    </source>
</evidence>
<dbReference type="InterPro" id="IPR003613">
    <property type="entry name" value="Ubox_domain"/>
</dbReference>
<organism evidence="11 12">
    <name type="scientific">Zostera marina</name>
    <name type="common">Eelgrass</name>
    <dbReference type="NCBI Taxonomy" id="29655"/>
    <lineage>
        <taxon>Eukaryota</taxon>
        <taxon>Viridiplantae</taxon>
        <taxon>Streptophyta</taxon>
        <taxon>Embryophyta</taxon>
        <taxon>Tracheophyta</taxon>
        <taxon>Spermatophyta</taxon>
        <taxon>Magnoliopsida</taxon>
        <taxon>Liliopsida</taxon>
        <taxon>Zosteraceae</taxon>
        <taxon>Zostera</taxon>
    </lineage>
</organism>
<comment type="caution">
    <text evidence="11">The sequence shown here is derived from an EMBL/GenBank/DDBJ whole genome shotgun (WGS) entry which is preliminary data.</text>
</comment>
<dbReference type="Gene3D" id="1.25.40.10">
    <property type="entry name" value="Tetratricopeptide repeat domain"/>
    <property type="match status" value="1"/>
</dbReference>
<evidence type="ECO:0000256" key="8">
    <source>
        <dbReference type="ARBA" id="ARBA00044534"/>
    </source>
</evidence>
<dbReference type="InterPro" id="IPR013083">
    <property type="entry name" value="Znf_RING/FYVE/PHD"/>
</dbReference>
<evidence type="ECO:0000313" key="12">
    <source>
        <dbReference type="Proteomes" id="UP000036987"/>
    </source>
</evidence>
<reference evidence="12" key="1">
    <citation type="journal article" date="2016" name="Nature">
        <title>The genome of the seagrass Zostera marina reveals angiosperm adaptation to the sea.</title>
        <authorList>
            <person name="Olsen J.L."/>
            <person name="Rouze P."/>
            <person name="Verhelst B."/>
            <person name="Lin Y.-C."/>
            <person name="Bayer T."/>
            <person name="Collen J."/>
            <person name="Dattolo E."/>
            <person name="De Paoli E."/>
            <person name="Dittami S."/>
            <person name="Maumus F."/>
            <person name="Michel G."/>
            <person name="Kersting A."/>
            <person name="Lauritano C."/>
            <person name="Lohaus R."/>
            <person name="Toepel M."/>
            <person name="Tonon T."/>
            <person name="Vanneste K."/>
            <person name="Amirebrahimi M."/>
            <person name="Brakel J."/>
            <person name="Bostroem C."/>
            <person name="Chovatia M."/>
            <person name="Grimwood J."/>
            <person name="Jenkins J.W."/>
            <person name="Jueterbock A."/>
            <person name="Mraz A."/>
            <person name="Stam W.T."/>
            <person name="Tice H."/>
            <person name="Bornberg-Bauer E."/>
            <person name="Green P.J."/>
            <person name="Pearson G.A."/>
            <person name="Procaccini G."/>
            <person name="Duarte C.M."/>
            <person name="Schmutz J."/>
            <person name="Reusch T.B.H."/>
            <person name="Van de Peer Y."/>
        </authorList>
    </citation>
    <scope>NUCLEOTIDE SEQUENCE [LARGE SCALE GENOMIC DNA]</scope>
    <source>
        <strain evidence="12">cv. Finnish</strain>
    </source>
</reference>
<dbReference type="SMART" id="SM00504">
    <property type="entry name" value="Ubox"/>
    <property type="match status" value="1"/>
</dbReference>
<dbReference type="PANTHER" id="PTHR46803">
    <property type="entry name" value="E3 UBIQUITIN-PROTEIN LIGASE CHIP"/>
    <property type="match status" value="1"/>
</dbReference>
<dbReference type="GO" id="GO:0051087">
    <property type="term" value="F:protein-folding chaperone binding"/>
    <property type="evidence" value="ECO:0000318"/>
    <property type="project" value="GO_Central"/>
</dbReference>
<dbReference type="GO" id="GO:0071218">
    <property type="term" value="P:cellular response to misfolded protein"/>
    <property type="evidence" value="ECO:0000318"/>
    <property type="project" value="GO_Central"/>
</dbReference>
<keyword evidence="12" id="KW-1185">Reference proteome</keyword>
<dbReference type="CDD" id="cd16654">
    <property type="entry name" value="RING-Ubox_CHIP"/>
    <property type="match status" value="1"/>
</dbReference>
<keyword evidence="4" id="KW-0808">Transferase</keyword>
<name>A0A0K9NUT8_ZOSMR</name>
<dbReference type="STRING" id="29655.A0A0K9NUT8"/>
<dbReference type="GO" id="GO:0043161">
    <property type="term" value="P:proteasome-mediated ubiquitin-dependent protein catabolic process"/>
    <property type="evidence" value="ECO:0000318"/>
    <property type="project" value="GO_Central"/>
</dbReference>
<evidence type="ECO:0000256" key="9">
    <source>
        <dbReference type="ARBA" id="ARBA00044543"/>
    </source>
</evidence>
<dbReference type="InterPro" id="IPR011990">
    <property type="entry name" value="TPR-like_helical_dom_sf"/>
</dbReference>
<dbReference type="AlphaFoldDB" id="A0A0K9NUT8"/>
<evidence type="ECO:0000256" key="1">
    <source>
        <dbReference type="ARBA" id="ARBA00000900"/>
    </source>
</evidence>
<keyword evidence="7" id="KW-0802">TPR repeat</keyword>
<dbReference type="SUPFAM" id="SSF48452">
    <property type="entry name" value="TPR-like"/>
    <property type="match status" value="1"/>
</dbReference>
<evidence type="ECO:0000313" key="11">
    <source>
        <dbReference type="EMBL" id="KMZ60398.1"/>
    </source>
</evidence>
<keyword evidence="5" id="KW-0677">Repeat</keyword>
<proteinExistence type="predicted"/>
<feature type="domain" description="U-box" evidence="10">
    <location>
        <begin position="210"/>
        <end position="284"/>
    </location>
</feature>
<evidence type="ECO:0000256" key="6">
    <source>
        <dbReference type="ARBA" id="ARBA00022786"/>
    </source>
</evidence>
<dbReference type="UniPathway" id="UPA00143"/>
<evidence type="ECO:0000256" key="5">
    <source>
        <dbReference type="ARBA" id="ARBA00022737"/>
    </source>
</evidence>
<dbReference type="GO" id="GO:0061630">
    <property type="term" value="F:ubiquitin protein ligase activity"/>
    <property type="evidence" value="ECO:0000318"/>
    <property type="project" value="GO_Central"/>
</dbReference>
<keyword evidence="6" id="KW-0833">Ubl conjugation pathway</keyword>
<dbReference type="OrthoDB" id="629492at2759"/>
<accession>A0A0K9NUT8</accession>
<dbReference type="OMA" id="WAGVEHD"/>
<evidence type="ECO:0000256" key="2">
    <source>
        <dbReference type="ARBA" id="ARBA00004906"/>
    </source>
</evidence>
<comment type="pathway">
    <text evidence="2">Protein modification; protein ubiquitination.</text>
</comment>